<keyword evidence="4" id="KW-1185">Reference proteome</keyword>
<proteinExistence type="predicted"/>
<dbReference type="AlphaFoldDB" id="A0A7V8NPC3"/>
<protein>
    <submittedName>
        <fullName evidence="3">Uncharacterized protein</fullName>
    </submittedName>
</protein>
<feature type="signal peptide" evidence="2">
    <location>
        <begin position="1"/>
        <end position="21"/>
    </location>
</feature>
<feature type="region of interest" description="Disordered" evidence="1">
    <location>
        <begin position="241"/>
        <end position="273"/>
    </location>
</feature>
<feature type="compositionally biased region" description="Basic and acidic residues" evidence="1">
    <location>
        <begin position="252"/>
        <end position="273"/>
    </location>
</feature>
<gene>
    <name evidence="3" type="ORF">HRJ53_08760</name>
</gene>
<sequence length="273" mass="29778">MRLNFVCVVTTAALLPVLGAAQPTNKPANTASVKRTADGHADLSGVWAFGIDLPPGGLKSEVNGAVAIKTVDQSARRPAKTAVPGAMPFTATPSYKPEYLAKVKDLSDHESKTDEVFYCGKPGIPRIGSPRKIVQTPGEVIFFYEDISGDPYRIIPTDGRPHRANGNPSYYGDSVGHWEGDTLVVDVTNFVDSTWFGEDGYFHSDAMHVTERLWRNGENLAYQFTVDDPKVLTAAWTAPPRVIKPSNDPLEESPRCAETDGSRLTNNDHHGQR</sequence>
<evidence type="ECO:0000256" key="1">
    <source>
        <dbReference type="SAM" id="MobiDB-lite"/>
    </source>
</evidence>
<comment type="caution">
    <text evidence="3">The sequence shown here is derived from an EMBL/GenBank/DDBJ whole genome shotgun (WGS) entry which is preliminary data.</text>
</comment>
<feature type="chain" id="PRO_5030706942" evidence="2">
    <location>
        <begin position="22"/>
        <end position="273"/>
    </location>
</feature>
<organism evidence="3 4">
    <name type="scientific">Candidatus Acidiferrum panamense</name>
    <dbReference type="NCBI Taxonomy" id="2741543"/>
    <lineage>
        <taxon>Bacteria</taxon>
        <taxon>Pseudomonadati</taxon>
        <taxon>Acidobacteriota</taxon>
        <taxon>Terriglobia</taxon>
        <taxon>Candidatus Acidiferrales</taxon>
        <taxon>Candidatus Acidiferrum</taxon>
    </lineage>
</organism>
<evidence type="ECO:0000313" key="3">
    <source>
        <dbReference type="EMBL" id="MBA0085073.1"/>
    </source>
</evidence>
<evidence type="ECO:0000256" key="2">
    <source>
        <dbReference type="SAM" id="SignalP"/>
    </source>
</evidence>
<name>A0A7V8NPC3_9BACT</name>
<keyword evidence="2" id="KW-0732">Signal</keyword>
<reference evidence="3" key="1">
    <citation type="submission" date="2020-06" db="EMBL/GenBank/DDBJ databases">
        <title>Legume-microbial interactions unlock mineral nutrients during tropical forest succession.</title>
        <authorList>
            <person name="Epihov D.Z."/>
        </authorList>
    </citation>
    <scope>NUCLEOTIDE SEQUENCE [LARGE SCALE GENOMIC DNA]</scope>
    <source>
        <strain evidence="3">Pan2503</strain>
    </source>
</reference>
<dbReference type="EMBL" id="JACDQQ010000851">
    <property type="protein sequence ID" value="MBA0085073.1"/>
    <property type="molecule type" value="Genomic_DNA"/>
</dbReference>
<dbReference type="Proteomes" id="UP000567293">
    <property type="component" value="Unassembled WGS sequence"/>
</dbReference>
<evidence type="ECO:0000313" key="4">
    <source>
        <dbReference type="Proteomes" id="UP000567293"/>
    </source>
</evidence>
<accession>A0A7V8NPC3</accession>